<dbReference type="SMART" id="SM00365">
    <property type="entry name" value="LRR_SD22"/>
    <property type="match status" value="3"/>
</dbReference>
<dbReference type="InterPro" id="IPR001611">
    <property type="entry name" value="Leu-rich_rpt"/>
</dbReference>
<comment type="caution">
    <text evidence="7">The sequence shown here is derived from an EMBL/GenBank/DDBJ whole genome shotgun (WGS) entry which is preliminary data.</text>
</comment>
<dbReference type="PANTHER" id="PTHR45973">
    <property type="entry name" value="PROTEIN PHOSPHATASE 1 REGULATORY SUBUNIT SDS22-RELATED"/>
    <property type="match status" value="1"/>
</dbReference>
<dbReference type="Pfam" id="PF00560">
    <property type="entry name" value="LRR_1"/>
    <property type="match status" value="1"/>
</dbReference>
<keyword evidence="3" id="KW-0677">Repeat</keyword>
<dbReference type="SUPFAM" id="SSF52075">
    <property type="entry name" value="Outer arm dynein light chain 1"/>
    <property type="match status" value="1"/>
</dbReference>
<proteinExistence type="predicted"/>
<dbReference type="PANTHER" id="PTHR45973:SF23">
    <property type="entry name" value="PROTEIN PHOSPHATASE 1 REGULATORY SUBUNIT 7"/>
    <property type="match status" value="1"/>
</dbReference>
<evidence type="ECO:0000256" key="2">
    <source>
        <dbReference type="ARBA" id="ARBA00022614"/>
    </source>
</evidence>
<reference evidence="7 8" key="1">
    <citation type="submission" date="2021-06" db="EMBL/GenBank/DDBJ databases">
        <authorList>
            <person name="Palmer J.M."/>
        </authorList>
    </citation>
    <scope>NUCLEOTIDE SEQUENCE [LARGE SCALE GENOMIC DNA]</scope>
    <source>
        <strain evidence="7 8">GA_2019</strain>
        <tissue evidence="7">Muscle</tissue>
    </source>
</reference>
<evidence type="ECO:0000256" key="4">
    <source>
        <dbReference type="ARBA" id="ARBA00023242"/>
    </source>
</evidence>
<name>A0ABV0P9Z3_9TELE</name>
<evidence type="ECO:0000256" key="6">
    <source>
        <dbReference type="ARBA" id="ARBA00031020"/>
    </source>
</evidence>
<protein>
    <recommendedName>
        <fullName evidence="5">Protein phosphatase 1 regulatory subunit 7</fullName>
    </recommendedName>
    <alternativeName>
        <fullName evidence="6">Protein phosphatase 1 regulatory subunit 22</fullName>
    </alternativeName>
</protein>
<keyword evidence="2" id="KW-0433">Leucine-rich repeat</keyword>
<keyword evidence="8" id="KW-1185">Reference proteome</keyword>
<sequence>MTCATLPLPQEISGLQNCNQLEKLYLYDNQIQEINNLELQGNLIVLWLSNNCITKIQGLNTMNNLRELNLSDNSIEKIGHNLDPNVNLEILNLSGNKICFFKVRLKTKTYPSDSFS</sequence>
<evidence type="ECO:0000256" key="1">
    <source>
        <dbReference type="ARBA" id="ARBA00004123"/>
    </source>
</evidence>
<keyword evidence="4" id="KW-0539">Nucleus</keyword>
<organism evidence="7 8">
    <name type="scientific">Goodea atripinnis</name>
    <dbReference type="NCBI Taxonomy" id="208336"/>
    <lineage>
        <taxon>Eukaryota</taxon>
        <taxon>Metazoa</taxon>
        <taxon>Chordata</taxon>
        <taxon>Craniata</taxon>
        <taxon>Vertebrata</taxon>
        <taxon>Euteleostomi</taxon>
        <taxon>Actinopterygii</taxon>
        <taxon>Neopterygii</taxon>
        <taxon>Teleostei</taxon>
        <taxon>Neoteleostei</taxon>
        <taxon>Acanthomorphata</taxon>
        <taxon>Ovalentaria</taxon>
        <taxon>Atherinomorphae</taxon>
        <taxon>Cyprinodontiformes</taxon>
        <taxon>Goodeidae</taxon>
        <taxon>Goodea</taxon>
    </lineage>
</organism>
<evidence type="ECO:0000256" key="3">
    <source>
        <dbReference type="ARBA" id="ARBA00022737"/>
    </source>
</evidence>
<dbReference type="EMBL" id="JAHRIO010068296">
    <property type="protein sequence ID" value="MEQ2180271.1"/>
    <property type="molecule type" value="Genomic_DNA"/>
</dbReference>
<accession>A0ABV0P9Z3</accession>
<dbReference type="InterPro" id="IPR025875">
    <property type="entry name" value="Leu-rich_rpt_4"/>
</dbReference>
<dbReference type="Proteomes" id="UP001476798">
    <property type="component" value="Unassembled WGS sequence"/>
</dbReference>
<evidence type="ECO:0000313" key="8">
    <source>
        <dbReference type="Proteomes" id="UP001476798"/>
    </source>
</evidence>
<evidence type="ECO:0000256" key="5">
    <source>
        <dbReference type="ARBA" id="ARBA00023476"/>
    </source>
</evidence>
<comment type="subcellular location">
    <subcellularLocation>
        <location evidence="1">Nucleus</location>
    </subcellularLocation>
</comment>
<dbReference type="InterPro" id="IPR032675">
    <property type="entry name" value="LRR_dom_sf"/>
</dbReference>
<gene>
    <name evidence="7" type="ORF">GOODEAATRI_034247</name>
</gene>
<dbReference type="PROSITE" id="PS51450">
    <property type="entry name" value="LRR"/>
    <property type="match status" value="3"/>
</dbReference>
<evidence type="ECO:0000313" key="7">
    <source>
        <dbReference type="EMBL" id="MEQ2180271.1"/>
    </source>
</evidence>
<dbReference type="InterPro" id="IPR050576">
    <property type="entry name" value="Cilia_flagella_integrity"/>
</dbReference>
<dbReference type="Pfam" id="PF12799">
    <property type="entry name" value="LRR_4"/>
    <property type="match status" value="1"/>
</dbReference>
<dbReference type="Gene3D" id="3.80.10.10">
    <property type="entry name" value="Ribonuclease Inhibitor"/>
    <property type="match status" value="1"/>
</dbReference>